<evidence type="ECO:0000256" key="4">
    <source>
        <dbReference type="ARBA" id="ARBA00022475"/>
    </source>
</evidence>
<keyword evidence="18" id="KW-1185">Reference proteome</keyword>
<keyword evidence="7 15" id="KW-0375">Hydrogen ion transport</keyword>
<organism evidence="17 18">
    <name type="scientific">Rhizobium viscosum</name>
    <name type="common">Arthrobacter viscosus</name>
    <dbReference type="NCBI Taxonomy" id="1673"/>
    <lineage>
        <taxon>Bacteria</taxon>
        <taxon>Pseudomonadati</taxon>
        <taxon>Pseudomonadota</taxon>
        <taxon>Alphaproteobacteria</taxon>
        <taxon>Hyphomicrobiales</taxon>
        <taxon>Rhizobiaceae</taxon>
        <taxon>Rhizobium/Agrobacterium group</taxon>
        <taxon>Rhizobium</taxon>
    </lineage>
</organism>
<dbReference type="PANTHER" id="PTHR33445">
    <property type="entry name" value="ATP SYNTHASE SUBUNIT B', CHLOROPLASTIC"/>
    <property type="match status" value="1"/>
</dbReference>
<keyword evidence="10 15" id="KW-0472">Membrane</keyword>
<reference evidence="17 18" key="1">
    <citation type="submission" date="2020-10" db="EMBL/GenBank/DDBJ databases">
        <title>Sequencing the genomes of 1000 actinobacteria strains.</title>
        <authorList>
            <person name="Klenk H.-P."/>
        </authorList>
    </citation>
    <scope>NUCLEOTIDE SEQUENCE [LARGE SCALE GENOMIC DNA]</scope>
    <source>
        <strain evidence="17 18">DSM 7307</strain>
    </source>
</reference>
<dbReference type="HAMAP" id="MF_01398">
    <property type="entry name" value="ATP_synth_b_bprime"/>
    <property type="match status" value="1"/>
</dbReference>
<keyword evidence="6 15" id="KW-0812">Transmembrane</keyword>
<dbReference type="InterPro" id="IPR002146">
    <property type="entry name" value="ATP_synth_b/b'su_bac/chlpt"/>
</dbReference>
<dbReference type="RefSeq" id="WP_192728002.1">
    <property type="nucleotide sequence ID" value="NZ_BAAAVL010000001.1"/>
</dbReference>
<keyword evidence="11 15" id="KW-0066">ATP synthesis</keyword>
<evidence type="ECO:0000256" key="12">
    <source>
        <dbReference type="ARBA" id="ARBA00025198"/>
    </source>
</evidence>
<evidence type="ECO:0000256" key="5">
    <source>
        <dbReference type="ARBA" id="ARBA00022547"/>
    </source>
</evidence>
<evidence type="ECO:0000256" key="13">
    <source>
        <dbReference type="ARBA" id="ARBA00025614"/>
    </source>
</evidence>
<comment type="function">
    <text evidence="12 15">F(1)F(0) ATP synthase produces ATP from ADP in the presence of a proton or sodium gradient. F-type ATPases consist of two structural domains, F(1) containing the extramembraneous catalytic core and F(0) containing the membrane proton channel, linked together by a central stalk and a peripheral stalk. During catalysis, ATP synthesis in the catalytic domain of F(1) is coupled via a rotary mechanism of the central stalk subunits to proton translocation.</text>
</comment>
<evidence type="ECO:0000256" key="3">
    <source>
        <dbReference type="ARBA" id="ARBA00022448"/>
    </source>
</evidence>
<evidence type="ECO:0000313" key="17">
    <source>
        <dbReference type="EMBL" id="MBE1503890.1"/>
    </source>
</evidence>
<keyword evidence="8 15" id="KW-1133">Transmembrane helix</keyword>
<evidence type="ECO:0000256" key="15">
    <source>
        <dbReference type="HAMAP-Rule" id="MF_01398"/>
    </source>
</evidence>
<keyword evidence="4 15" id="KW-1003">Cell membrane</keyword>
<comment type="caution">
    <text evidence="17">The sequence shown here is derived from an EMBL/GenBank/DDBJ whole genome shotgun (WGS) entry which is preliminary data.</text>
</comment>
<proteinExistence type="inferred from homology"/>
<evidence type="ECO:0000256" key="16">
    <source>
        <dbReference type="RuleBase" id="RU003848"/>
    </source>
</evidence>
<dbReference type="Pfam" id="PF00430">
    <property type="entry name" value="ATP-synt_B"/>
    <property type="match status" value="1"/>
</dbReference>
<comment type="function">
    <text evidence="13">Component of the F(0) channel, it forms part of the peripheral stalk, linking F(1) to F(0). The b'-subunit is a diverged and duplicated form of b found in plants and photosynthetic bacteria.</text>
</comment>
<evidence type="ECO:0000256" key="14">
    <source>
        <dbReference type="ARBA" id="ARBA00025830"/>
    </source>
</evidence>
<gene>
    <name evidence="15" type="primary">atpF</name>
    <name evidence="17" type="ORF">H4W29_001071</name>
</gene>
<dbReference type="InterPro" id="IPR050059">
    <property type="entry name" value="ATP_synthase_B_chain"/>
</dbReference>
<dbReference type="EMBL" id="JADBEC010000001">
    <property type="protein sequence ID" value="MBE1503890.1"/>
    <property type="molecule type" value="Genomic_DNA"/>
</dbReference>
<keyword evidence="9 15" id="KW-0406">Ion transport</keyword>
<evidence type="ECO:0000256" key="9">
    <source>
        <dbReference type="ARBA" id="ARBA00023065"/>
    </source>
</evidence>
<dbReference type="NCBIfam" id="NF006612">
    <property type="entry name" value="PRK09174.1"/>
    <property type="match status" value="1"/>
</dbReference>
<evidence type="ECO:0000256" key="1">
    <source>
        <dbReference type="ARBA" id="ARBA00004377"/>
    </source>
</evidence>
<comment type="subunit">
    <text evidence="14 15">F-type ATPases have 2 components, F(1) - the catalytic core - and F(0) - the membrane proton channel. F(1) has five subunits: alpha(3), beta(3), gamma(1), delta(1), epsilon(1). F(0) has three main subunits: a(1), b(2) and c(10-14). The alpha and beta chains form an alternating ring which encloses part of the gamma chain. F(1) is attached to F(0) by a central stalk formed by the gamma and epsilon chains, while a peripheral stalk is formed by the delta and b chains.</text>
</comment>
<sequence>MYFVTPAYAEEAPAGTATDAHAAPAAGEVHTETGVAEGEHARGPFPPFDSSTYASQLLWLVITFVIFYLLMQKVIAPRIGSILEQRHNRISQDVEEAGRLKAEADAAVATYEGELAAARTKANSIGTAARDAAKVKAEEDRRAVEASLTEKLKAAEARIADVKAKAFADVGAIAEETAAAVVEQLVGSSAAQSDVTAAVAAAKKEA</sequence>
<dbReference type="Proteomes" id="UP000620262">
    <property type="component" value="Unassembled WGS sequence"/>
</dbReference>
<keyword evidence="5 15" id="KW-0138">CF(0)</keyword>
<protein>
    <recommendedName>
        <fullName evidence="15">ATP synthase subunit b</fullName>
    </recommendedName>
    <alternativeName>
        <fullName evidence="15">ATP synthase F(0) sector subunit b</fullName>
    </alternativeName>
    <alternativeName>
        <fullName evidence="15">ATPase subunit I</fullName>
    </alternativeName>
    <alternativeName>
        <fullName evidence="15">F-type ATPase subunit b</fullName>
        <shortName evidence="15">F-ATPase subunit b</shortName>
    </alternativeName>
</protein>
<comment type="similarity">
    <text evidence="2 15 16">Belongs to the ATPase B chain family.</text>
</comment>
<evidence type="ECO:0000256" key="2">
    <source>
        <dbReference type="ARBA" id="ARBA00005513"/>
    </source>
</evidence>
<dbReference type="PANTHER" id="PTHR33445:SF1">
    <property type="entry name" value="ATP SYNTHASE SUBUNIT B"/>
    <property type="match status" value="1"/>
</dbReference>
<evidence type="ECO:0000313" key="18">
    <source>
        <dbReference type="Proteomes" id="UP000620262"/>
    </source>
</evidence>
<evidence type="ECO:0000256" key="10">
    <source>
        <dbReference type="ARBA" id="ARBA00023136"/>
    </source>
</evidence>
<evidence type="ECO:0000256" key="7">
    <source>
        <dbReference type="ARBA" id="ARBA00022781"/>
    </source>
</evidence>
<evidence type="ECO:0000256" key="6">
    <source>
        <dbReference type="ARBA" id="ARBA00022692"/>
    </source>
</evidence>
<evidence type="ECO:0000256" key="11">
    <source>
        <dbReference type="ARBA" id="ARBA00023310"/>
    </source>
</evidence>
<keyword evidence="3 15" id="KW-0813">Transport</keyword>
<evidence type="ECO:0000256" key="8">
    <source>
        <dbReference type="ARBA" id="ARBA00022989"/>
    </source>
</evidence>
<feature type="transmembrane region" description="Helical" evidence="15">
    <location>
        <begin position="53"/>
        <end position="71"/>
    </location>
</feature>
<comment type="subcellular location">
    <subcellularLocation>
        <location evidence="1">Cell inner membrane</location>
        <topology evidence="1">Single-pass membrane protein</topology>
    </subcellularLocation>
    <subcellularLocation>
        <location evidence="15">Cell membrane</location>
        <topology evidence="15">Single-pass membrane protein</topology>
    </subcellularLocation>
</comment>
<dbReference type="CDD" id="cd06503">
    <property type="entry name" value="ATP-synt_Fo_b"/>
    <property type="match status" value="1"/>
</dbReference>
<accession>A0ABR9IL21</accession>
<name>A0ABR9IL21_RHIVS</name>